<dbReference type="EMBL" id="ACDP02000026">
    <property type="protein sequence ID" value="EEO27383.2"/>
    <property type="molecule type" value="Genomic_DNA"/>
</dbReference>
<protein>
    <submittedName>
        <fullName evidence="1">Uncharacterized protein</fullName>
    </submittedName>
</protein>
<evidence type="ECO:0000313" key="1">
    <source>
        <dbReference type="EMBL" id="EEO27383.2"/>
    </source>
</evidence>
<gene>
    <name evidence="1" type="ORF">OFAG_00536</name>
</gene>
<dbReference type="Proteomes" id="UP000003973">
    <property type="component" value="Unassembled WGS sequence"/>
</dbReference>
<proteinExistence type="predicted"/>
<dbReference type="RefSeq" id="WP_020995219.1">
    <property type="nucleotide sequence ID" value="NZ_CABMNL010000001.1"/>
</dbReference>
<comment type="caution">
    <text evidence="1">The sequence shown here is derived from an EMBL/GenBank/DDBJ whole genome shotgun (WGS) entry which is preliminary data.</text>
</comment>
<name>C3X2E7_9BURK</name>
<dbReference type="HOGENOM" id="CLU_2863526_0_0_4"/>
<organism evidence="1 2">
    <name type="scientific">Oxalobacter paraformigenes</name>
    <dbReference type="NCBI Taxonomy" id="556268"/>
    <lineage>
        <taxon>Bacteria</taxon>
        <taxon>Pseudomonadati</taxon>
        <taxon>Pseudomonadota</taxon>
        <taxon>Betaproteobacteria</taxon>
        <taxon>Burkholderiales</taxon>
        <taxon>Oxalobacteraceae</taxon>
        <taxon>Oxalobacter</taxon>
    </lineage>
</organism>
<dbReference type="AlphaFoldDB" id="C3X2E7"/>
<accession>C3X2E7</accession>
<reference evidence="1" key="1">
    <citation type="submission" date="2011-10" db="EMBL/GenBank/DDBJ databases">
        <title>The Genome Sequence of Oxalobacter formigenes HOxBLS.</title>
        <authorList>
            <consortium name="The Broad Institute Genome Sequencing Platform"/>
            <person name="Earl A."/>
            <person name="Ward D."/>
            <person name="Feldgarden M."/>
            <person name="Gevers D."/>
            <person name="Allison M.J."/>
            <person name="Humphrey S."/>
            <person name="Young S.K."/>
            <person name="Zeng Q."/>
            <person name="Gargeya S."/>
            <person name="Fitzgerald M."/>
            <person name="Haas B."/>
            <person name="Abouelleil A."/>
            <person name="Alvarado L."/>
            <person name="Arachchi H.M."/>
            <person name="Berlin A."/>
            <person name="Brown A."/>
            <person name="Chapman S.B."/>
            <person name="Chen Z."/>
            <person name="Dunbar C."/>
            <person name="Freedman E."/>
            <person name="Gearin G."/>
            <person name="Goldberg J."/>
            <person name="Griggs A."/>
            <person name="Gujja S."/>
            <person name="Heiman D."/>
            <person name="Howarth C."/>
            <person name="Larson L."/>
            <person name="Lui A."/>
            <person name="MacDonald P.J.P."/>
            <person name="Montmayeur A."/>
            <person name="Murphy C."/>
            <person name="Neiman D."/>
            <person name="Pearson M."/>
            <person name="Priest M."/>
            <person name="Roberts A."/>
            <person name="Saif S."/>
            <person name="Shea T."/>
            <person name="Shenoy N."/>
            <person name="Sisk P."/>
            <person name="Stolte C."/>
            <person name="Sykes S."/>
            <person name="Wortman J."/>
            <person name="Nusbaum C."/>
            <person name="Birren B."/>
        </authorList>
    </citation>
    <scope>NUCLEOTIDE SEQUENCE [LARGE SCALE GENOMIC DNA]</scope>
    <source>
        <strain evidence="1">HOxBLS</strain>
    </source>
</reference>
<evidence type="ECO:0000313" key="2">
    <source>
        <dbReference type="Proteomes" id="UP000003973"/>
    </source>
</evidence>
<keyword evidence="2" id="KW-1185">Reference proteome</keyword>
<sequence>MSTGHSSDVTLVQIDEFQFRTHCSGNHADWMLDEPESAEVALEKGWCDAVAFGRDYIYRQSRSG</sequence>